<dbReference type="RefSeq" id="WP_319931604.1">
    <property type="nucleotide sequence ID" value="NZ_VCDN01000109.1"/>
</dbReference>
<sequence>MTILNLSPAEFFALDDFMYFQQDRVDDTVTDNEVKSILEMSKQQGILHILDTPCGYGRHSKAFMKLGHRVTGIDISPCFIAQAQMHDFGDRGQFIQGEMDNMMEEHQFDLIVNLFNSFGYYPHARNIRFLERCARQLKSSGEIVIDTINGATLESSGFMKTVVINKGDENLIIKKEVSGIQYEQGVSLQYTITSHRKDRSCCTTFDVVFYRPEELARMLHHSGFKQVDFYSGLVSDRNWNPESKKMVVVAQK</sequence>
<dbReference type="GO" id="GO:0032259">
    <property type="term" value="P:methylation"/>
    <property type="evidence" value="ECO:0007669"/>
    <property type="project" value="UniProtKB-KW"/>
</dbReference>
<evidence type="ECO:0000313" key="3">
    <source>
        <dbReference type="EMBL" id="MDX7989234.1"/>
    </source>
</evidence>
<keyword evidence="1" id="KW-0808">Transferase</keyword>
<comment type="caution">
    <text evidence="3">The sequence shown here is derived from an EMBL/GenBank/DDBJ whole genome shotgun (WGS) entry which is preliminary data.</text>
</comment>
<evidence type="ECO:0000259" key="2">
    <source>
        <dbReference type="Pfam" id="PF13649"/>
    </source>
</evidence>
<dbReference type="PANTHER" id="PTHR43861">
    <property type="entry name" value="TRANS-ACONITATE 2-METHYLTRANSFERASE-RELATED"/>
    <property type="match status" value="1"/>
</dbReference>
<dbReference type="InterPro" id="IPR041698">
    <property type="entry name" value="Methyltransf_25"/>
</dbReference>
<keyword evidence="3" id="KW-0489">Methyltransferase</keyword>
<keyword evidence="4" id="KW-1185">Reference proteome</keyword>
<dbReference type="CDD" id="cd02440">
    <property type="entry name" value="AdoMet_MTases"/>
    <property type="match status" value="1"/>
</dbReference>
<dbReference type="GO" id="GO:0008168">
    <property type="term" value="F:methyltransferase activity"/>
    <property type="evidence" value="ECO:0007669"/>
    <property type="project" value="UniProtKB-KW"/>
</dbReference>
<dbReference type="SUPFAM" id="SSF53335">
    <property type="entry name" value="S-adenosyl-L-methionine-dependent methyltransferases"/>
    <property type="match status" value="1"/>
</dbReference>
<organism evidence="3 4">
    <name type="scientific">Xenorhabdus santafensis</name>
    <dbReference type="NCBI Taxonomy" id="2582833"/>
    <lineage>
        <taxon>Bacteria</taxon>
        <taxon>Pseudomonadati</taxon>
        <taxon>Pseudomonadota</taxon>
        <taxon>Gammaproteobacteria</taxon>
        <taxon>Enterobacterales</taxon>
        <taxon>Morganellaceae</taxon>
        <taxon>Xenorhabdus</taxon>
    </lineage>
</organism>
<dbReference type="Gene3D" id="2.20.25.110">
    <property type="entry name" value="S-adenosyl-L-methionine-dependent methyltransferases"/>
    <property type="match status" value="1"/>
</dbReference>
<evidence type="ECO:0000313" key="4">
    <source>
        <dbReference type="Proteomes" id="UP001271890"/>
    </source>
</evidence>
<accession>A0ABU4SEL1</accession>
<dbReference type="Pfam" id="PF13649">
    <property type="entry name" value="Methyltransf_25"/>
    <property type="match status" value="1"/>
</dbReference>
<protein>
    <submittedName>
        <fullName evidence="3">Methyltransferase domain-containing protein</fullName>
    </submittedName>
</protein>
<reference evidence="4" key="1">
    <citation type="journal article" date="2024" name="Toxins">
        <title>Genome Sequence Analysis of Native Xenorhabdus Strains Isolated from Entomopathogenic Nematodes in Argentina.</title>
        <authorList>
            <person name="Palma L."/>
            <person name="Frizzo L."/>
            <person name="Kaiser S."/>
            <person name="Berry C."/>
            <person name="Caballero P."/>
            <person name="Bode H.B."/>
            <person name="Del Valle E.E."/>
        </authorList>
    </citation>
    <scope>NUCLEOTIDE SEQUENCE [LARGE SCALE GENOMIC DNA]</scope>
    <source>
        <strain evidence="4">12</strain>
    </source>
</reference>
<dbReference type="EMBL" id="VCDN01000109">
    <property type="protein sequence ID" value="MDX7989234.1"/>
    <property type="molecule type" value="Genomic_DNA"/>
</dbReference>
<dbReference type="Gene3D" id="3.40.50.150">
    <property type="entry name" value="Vaccinia Virus protein VP39"/>
    <property type="match status" value="1"/>
</dbReference>
<gene>
    <name evidence="3" type="ORF">FE392_18290</name>
</gene>
<feature type="domain" description="Methyltransferase" evidence="2">
    <location>
        <begin position="49"/>
        <end position="141"/>
    </location>
</feature>
<evidence type="ECO:0000256" key="1">
    <source>
        <dbReference type="ARBA" id="ARBA00022679"/>
    </source>
</evidence>
<dbReference type="InterPro" id="IPR029063">
    <property type="entry name" value="SAM-dependent_MTases_sf"/>
</dbReference>
<dbReference type="Proteomes" id="UP001271890">
    <property type="component" value="Unassembled WGS sequence"/>
</dbReference>
<name>A0ABU4SEL1_9GAMM</name>
<proteinExistence type="predicted"/>